<evidence type="ECO:0000313" key="2">
    <source>
        <dbReference type="Proteomes" id="UP001151760"/>
    </source>
</evidence>
<keyword evidence="2" id="KW-1185">Reference proteome</keyword>
<comment type="caution">
    <text evidence="1">The sequence shown here is derived from an EMBL/GenBank/DDBJ whole genome shotgun (WGS) entry which is preliminary data.</text>
</comment>
<accession>A0ABQ5IX64</accession>
<protein>
    <submittedName>
        <fullName evidence="1">Uncharacterized protein</fullName>
    </submittedName>
</protein>
<reference evidence="1" key="1">
    <citation type="journal article" date="2022" name="Int. J. Mol. Sci.">
        <title>Draft Genome of Tanacetum Coccineum: Genomic Comparison of Closely Related Tanacetum-Family Plants.</title>
        <authorList>
            <person name="Yamashiro T."/>
            <person name="Shiraishi A."/>
            <person name="Nakayama K."/>
            <person name="Satake H."/>
        </authorList>
    </citation>
    <scope>NUCLEOTIDE SEQUENCE</scope>
</reference>
<gene>
    <name evidence="1" type="ORF">Tco_1121189</name>
</gene>
<dbReference type="EMBL" id="BQNB010021282">
    <property type="protein sequence ID" value="GJU04759.1"/>
    <property type="molecule type" value="Genomic_DNA"/>
</dbReference>
<reference evidence="1" key="2">
    <citation type="submission" date="2022-01" db="EMBL/GenBank/DDBJ databases">
        <authorList>
            <person name="Yamashiro T."/>
            <person name="Shiraishi A."/>
            <person name="Satake H."/>
            <person name="Nakayama K."/>
        </authorList>
    </citation>
    <scope>NUCLEOTIDE SEQUENCE</scope>
</reference>
<evidence type="ECO:0000313" key="1">
    <source>
        <dbReference type="EMBL" id="GJU04759.1"/>
    </source>
</evidence>
<dbReference type="Proteomes" id="UP001151760">
    <property type="component" value="Unassembled WGS sequence"/>
</dbReference>
<proteinExistence type="predicted"/>
<name>A0ABQ5IX64_9ASTR</name>
<organism evidence="1 2">
    <name type="scientific">Tanacetum coccineum</name>
    <dbReference type="NCBI Taxonomy" id="301880"/>
    <lineage>
        <taxon>Eukaryota</taxon>
        <taxon>Viridiplantae</taxon>
        <taxon>Streptophyta</taxon>
        <taxon>Embryophyta</taxon>
        <taxon>Tracheophyta</taxon>
        <taxon>Spermatophyta</taxon>
        <taxon>Magnoliopsida</taxon>
        <taxon>eudicotyledons</taxon>
        <taxon>Gunneridae</taxon>
        <taxon>Pentapetalae</taxon>
        <taxon>asterids</taxon>
        <taxon>campanulids</taxon>
        <taxon>Asterales</taxon>
        <taxon>Asteraceae</taxon>
        <taxon>Asteroideae</taxon>
        <taxon>Anthemideae</taxon>
        <taxon>Anthemidinae</taxon>
        <taxon>Tanacetum</taxon>
    </lineage>
</organism>
<sequence>MAVGNLNVKDVVADSNGTNSGGSFASLLKPKDATNKVHFRTLVNDERIESIDCVLPRDAAAKIKGRYENSIVGFFLGKDPSFPVVQQNGFSLLCTQIGNLSCLKCFTSSMCVESWGRISFARALIEIDAAAGLKKEVTMAIPVDEGDGHIKETVRRRFLNIQLGDGNTTLLEENDDGVYEDRKPKKKNWR</sequence>